<dbReference type="PROSITE" id="PS50016">
    <property type="entry name" value="ZF_PHD_2"/>
    <property type="match status" value="1"/>
</dbReference>
<dbReference type="InterPro" id="IPR013083">
    <property type="entry name" value="Znf_RING/FYVE/PHD"/>
</dbReference>
<evidence type="ECO:0000256" key="2">
    <source>
        <dbReference type="ARBA" id="ARBA00022771"/>
    </source>
</evidence>
<dbReference type="GO" id="GO:0008270">
    <property type="term" value="F:zinc ion binding"/>
    <property type="evidence" value="ECO:0007669"/>
    <property type="project" value="UniProtKB-KW"/>
</dbReference>
<dbReference type="InterPro" id="IPR019787">
    <property type="entry name" value="Znf_PHD-finger"/>
</dbReference>
<dbReference type="SUPFAM" id="SSF57903">
    <property type="entry name" value="FYVE/PHD zinc finger"/>
    <property type="match status" value="1"/>
</dbReference>
<feature type="domain" description="PHD-type" evidence="5">
    <location>
        <begin position="6"/>
        <end position="66"/>
    </location>
</feature>
<organism evidence="6">
    <name type="scientific">Diabrotica virgifera virgifera</name>
    <name type="common">western corn rootworm</name>
    <dbReference type="NCBI Taxonomy" id="50390"/>
    <lineage>
        <taxon>Eukaryota</taxon>
        <taxon>Metazoa</taxon>
        <taxon>Ecdysozoa</taxon>
        <taxon>Arthropoda</taxon>
        <taxon>Hexapoda</taxon>
        <taxon>Insecta</taxon>
        <taxon>Pterygota</taxon>
        <taxon>Neoptera</taxon>
        <taxon>Endopterygota</taxon>
        <taxon>Coleoptera</taxon>
        <taxon>Polyphaga</taxon>
        <taxon>Cucujiformia</taxon>
        <taxon>Chrysomeloidea</taxon>
        <taxon>Chrysomelidae</taxon>
        <taxon>Galerucinae</taxon>
        <taxon>Diabroticina</taxon>
        <taxon>Diabroticites</taxon>
        <taxon>Diabrotica</taxon>
    </lineage>
</organism>
<evidence type="ECO:0000313" key="6">
    <source>
        <dbReference type="RefSeq" id="XP_028152611.1"/>
    </source>
</evidence>
<proteinExistence type="predicted"/>
<keyword evidence="3" id="KW-0862">Zinc</keyword>
<dbReference type="InParanoid" id="A0A6P7GS02"/>
<dbReference type="InterPro" id="IPR011011">
    <property type="entry name" value="Znf_FYVE_PHD"/>
</dbReference>
<dbReference type="PROSITE" id="PS01359">
    <property type="entry name" value="ZF_PHD_1"/>
    <property type="match status" value="1"/>
</dbReference>
<dbReference type="RefSeq" id="XP_028152611.1">
    <property type="nucleotide sequence ID" value="XM_028296810.1"/>
</dbReference>
<evidence type="ECO:0000256" key="3">
    <source>
        <dbReference type="ARBA" id="ARBA00022833"/>
    </source>
</evidence>
<dbReference type="InterPro" id="IPR019786">
    <property type="entry name" value="Zinc_finger_PHD-type_CS"/>
</dbReference>
<protein>
    <submittedName>
        <fullName evidence="6">Uncharacterized protein LOC114346007</fullName>
    </submittedName>
</protein>
<evidence type="ECO:0000256" key="1">
    <source>
        <dbReference type="ARBA" id="ARBA00022723"/>
    </source>
</evidence>
<reference evidence="6" key="1">
    <citation type="submission" date="2025-08" db="UniProtKB">
        <authorList>
            <consortium name="RefSeq"/>
        </authorList>
    </citation>
    <scope>IDENTIFICATION</scope>
    <source>
        <tissue evidence="6">Whole insect</tissue>
    </source>
</reference>
<dbReference type="AlphaFoldDB" id="A0A6P7GS02"/>
<evidence type="ECO:0000259" key="5">
    <source>
        <dbReference type="PROSITE" id="PS50016"/>
    </source>
</evidence>
<accession>A0A6P7GS02</accession>
<keyword evidence="2 4" id="KW-0863">Zinc-finger</keyword>
<keyword evidence="1" id="KW-0479">Metal-binding</keyword>
<evidence type="ECO:0000256" key="4">
    <source>
        <dbReference type="PROSITE-ProRule" id="PRU00146"/>
    </source>
</evidence>
<name>A0A6P7GS02_DIAVI</name>
<gene>
    <name evidence="6" type="primary">LOC114346007</name>
</gene>
<dbReference type="Gene3D" id="3.30.40.10">
    <property type="entry name" value="Zinc/RING finger domain, C3HC4 (zinc finger)"/>
    <property type="match status" value="1"/>
</dbReference>
<sequence>MSDEQINLCVKCDERIKEFNQKSLKCNGNCNKSLHYTCSDYNTSQLEFLESNKSNVKWFCDMCSQNKQPLNA</sequence>